<sequence length="504" mass="56054">MSSLSIPTTSALLSLQLIPSSHPTVIKTLTRLSRPSLLSLALDWLDERNIEITAPYLADEEEEDPNDLYPPAHSLDALRGIYSELQAGKGTKRDVVDRVLEGDWREGINLYQLAMADMQYLYDHQASQKWTALRIVRLSSGADDTESTKLKSIPRFHPATFLRNLKREVLPDVKAHYNLDRHPTLPLLILRIFIVESPYNTSLALTSQNETTLDSNKVFYVAFPDESPFVYVSLNTSLAAPNQPISRLDTKSLRKLTLEGIAKAFSRPRERYKLESTHMSARNLTALVERRGGGRTNAAGGGWSIYASEKDDGSDNPLNMQLPTPTPSTPDKDDSGQNLDEENKENRGLKRRQPENERLVKRRKMVAGIRFGNIAKADDGKGIEQLTIRIIDPFPSSSGAHVLPDPLADELGALDPPPKKSKGRRSTIHLELEQDMVDDGEEDEFRPTIDMVFSGSHVFAGIRELVEAGVVDGERMPGWMTGEEGVSLGVVRQGRVRGWKGSGL</sequence>
<dbReference type="InterPro" id="IPR007902">
    <property type="entry name" value="Chl4/mis15/CENP-N"/>
</dbReference>
<protein>
    <submittedName>
        <fullName evidence="2">Centromere protein Chl4/mis15/CENP-N</fullName>
    </submittedName>
</protein>
<evidence type="ECO:0000256" key="1">
    <source>
        <dbReference type="SAM" id="MobiDB-lite"/>
    </source>
</evidence>
<proteinExistence type="predicted"/>
<dbReference type="Pfam" id="PF05238">
    <property type="entry name" value="CENP-N"/>
    <property type="match status" value="1"/>
</dbReference>
<dbReference type="AlphaFoldDB" id="A0A9P7YPG9"/>
<organism evidence="2 3">
    <name type="scientific">Amylocarpus encephaloides</name>
    <dbReference type="NCBI Taxonomy" id="45428"/>
    <lineage>
        <taxon>Eukaryota</taxon>
        <taxon>Fungi</taxon>
        <taxon>Dikarya</taxon>
        <taxon>Ascomycota</taxon>
        <taxon>Pezizomycotina</taxon>
        <taxon>Leotiomycetes</taxon>
        <taxon>Helotiales</taxon>
        <taxon>Helotiales incertae sedis</taxon>
        <taxon>Amylocarpus</taxon>
    </lineage>
</organism>
<keyword evidence="3" id="KW-1185">Reference proteome</keyword>
<gene>
    <name evidence="2" type="ORF">BJ875DRAFT_370282</name>
</gene>
<feature type="region of interest" description="Disordered" evidence="1">
    <location>
        <begin position="298"/>
        <end position="361"/>
    </location>
</feature>
<feature type="compositionally biased region" description="Basic and acidic residues" evidence="1">
    <location>
        <begin position="344"/>
        <end position="359"/>
    </location>
</feature>
<dbReference type="GO" id="GO:0034080">
    <property type="term" value="P:CENP-A containing chromatin assembly"/>
    <property type="evidence" value="ECO:0007669"/>
    <property type="project" value="InterPro"/>
</dbReference>
<accession>A0A9P7YPG9</accession>
<dbReference type="GO" id="GO:0007059">
    <property type="term" value="P:chromosome segregation"/>
    <property type="evidence" value="ECO:0007669"/>
    <property type="project" value="InterPro"/>
</dbReference>
<dbReference type="Gene3D" id="3.10.20.720">
    <property type="match status" value="1"/>
</dbReference>
<evidence type="ECO:0000313" key="3">
    <source>
        <dbReference type="Proteomes" id="UP000824998"/>
    </source>
</evidence>
<name>A0A9P7YPG9_9HELO</name>
<dbReference type="OrthoDB" id="6585699at2759"/>
<comment type="caution">
    <text evidence="2">The sequence shown here is derived from an EMBL/GenBank/DDBJ whole genome shotgun (WGS) entry which is preliminary data.</text>
</comment>
<evidence type="ECO:0000313" key="2">
    <source>
        <dbReference type="EMBL" id="KAG9237307.1"/>
    </source>
</evidence>
<reference evidence="2" key="1">
    <citation type="journal article" date="2021" name="IMA Fungus">
        <title>Genomic characterization of three marine fungi, including Emericellopsis atlantica sp. nov. with signatures of a generalist lifestyle and marine biomass degradation.</title>
        <authorList>
            <person name="Hagestad O.C."/>
            <person name="Hou L."/>
            <person name="Andersen J.H."/>
            <person name="Hansen E.H."/>
            <person name="Altermark B."/>
            <person name="Li C."/>
            <person name="Kuhnert E."/>
            <person name="Cox R.J."/>
            <person name="Crous P.W."/>
            <person name="Spatafora J.W."/>
            <person name="Lail K."/>
            <person name="Amirebrahimi M."/>
            <person name="Lipzen A."/>
            <person name="Pangilinan J."/>
            <person name="Andreopoulos W."/>
            <person name="Hayes R.D."/>
            <person name="Ng V."/>
            <person name="Grigoriev I.V."/>
            <person name="Jackson S.A."/>
            <person name="Sutton T.D.S."/>
            <person name="Dobson A.D.W."/>
            <person name="Rama T."/>
        </authorList>
    </citation>
    <scope>NUCLEOTIDE SEQUENCE</scope>
    <source>
        <strain evidence="2">TRa018bII</strain>
    </source>
</reference>
<dbReference type="Proteomes" id="UP000824998">
    <property type="component" value="Unassembled WGS sequence"/>
</dbReference>
<dbReference type="EMBL" id="MU251389">
    <property type="protein sequence ID" value="KAG9237307.1"/>
    <property type="molecule type" value="Genomic_DNA"/>
</dbReference>